<feature type="region of interest" description="Disordered" evidence="2">
    <location>
        <begin position="13"/>
        <end position="46"/>
    </location>
</feature>
<feature type="compositionally biased region" description="Polar residues" evidence="2">
    <location>
        <begin position="1439"/>
        <end position="1448"/>
    </location>
</feature>
<feature type="compositionally biased region" description="Polar residues" evidence="2">
    <location>
        <begin position="934"/>
        <end position="950"/>
    </location>
</feature>
<feature type="compositionally biased region" description="Polar residues" evidence="2">
    <location>
        <begin position="171"/>
        <end position="180"/>
    </location>
</feature>
<feature type="coiled-coil region" evidence="1">
    <location>
        <begin position="806"/>
        <end position="840"/>
    </location>
</feature>
<evidence type="ECO:0000256" key="1">
    <source>
        <dbReference type="SAM" id="Coils"/>
    </source>
</evidence>
<dbReference type="Proteomes" id="UP000248349">
    <property type="component" value="Unassembled WGS sequence"/>
</dbReference>
<feature type="compositionally biased region" description="Basic and acidic residues" evidence="2">
    <location>
        <begin position="1146"/>
        <end position="1182"/>
    </location>
</feature>
<gene>
    <name evidence="3" type="ORF">BP01DRAFT_391760</name>
</gene>
<feature type="compositionally biased region" description="Polar residues" evidence="2">
    <location>
        <begin position="879"/>
        <end position="902"/>
    </location>
</feature>
<feature type="compositionally biased region" description="Polar residues" evidence="2">
    <location>
        <begin position="1380"/>
        <end position="1401"/>
    </location>
</feature>
<feature type="compositionally biased region" description="Basic and acidic residues" evidence="2">
    <location>
        <begin position="1306"/>
        <end position="1316"/>
    </location>
</feature>
<feature type="compositionally biased region" description="Basic and acidic residues" evidence="2">
    <location>
        <begin position="418"/>
        <end position="427"/>
    </location>
</feature>
<feature type="compositionally biased region" description="Polar residues" evidence="2">
    <location>
        <begin position="1215"/>
        <end position="1224"/>
    </location>
</feature>
<feature type="compositionally biased region" description="Pro residues" evidence="2">
    <location>
        <begin position="668"/>
        <end position="695"/>
    </location>
</feature>
<feature type="region of interest" description="Disordered" evidence="2">
    <location>
        <begin position="1212"/>
        <end position="1238"/>
    </location>
</feature>
<feature type="region of interest" description="Disordered" evidence="2">
    <location>
        <begin position="60"/>
        <end position="224"/>
    </location>
</feature>
<feature type="compositionally biased region" description="Polar residues" evidence="2">
    <location>
        <begin position="109"/>
        <end position="119"/>
    </location>
</feature>
<dbReference type="RefSeq" id="XP_025431596.1">
    <property type="nucleotide sequence ID" value="XM_025578103.1"/>
</dbReference>
<feature type="region of interest" description="Disordered" evidence="2">
    <location>
        <begin position="1439"/>
        <end position="1473"/>
    </location>
</feature>
<feature type="compositionally biased region" description="Low complexity" evidence="2">
    <location>
        <begin position="435"/>
        <end position="445"/>
    </location>
</feature>
<evidence type="ECO:0000313" key="4">
    <source>
        <dbReference type="Proteomes" id="UP000248349"/>
    </source>
</evidence>
<feature type="compositionally biased region" description="Basic and acidic residues" evidence="2">
    <location>
        <begin position="917"/>
        <end position="926"/>
    </location>
</feature>
<dbReference type="EMBL" id="KZ821231">
    <property type="protein sequence ID" value="PYH45614.1"/>
    <property type="molecule type" value="Genomic_DNA"/>
</dbReference>
<feature type="compositionally biased region" description="Polar residues" evidence="2">
    <location>
        <begin position="140"/>
        <end position="150"/>
    </location>
</feature>
<feature type="compositionally biased region" description="Basic and acidic residues" evidence="2">
    <location>
        <begin position="562"/>
        <end position="578"/>
    </location>
</feature>
<organism evidence="3 4">
    <name type="scientific">Aspergillus saccharolyticus JOP 1030-1</name>
    <dbReference type="NCBI Taxonomy" id="1450539"/>
    <lineage>
        <taxon>Eukaryota</taxon>
        <taxon>Fungi</taxon>
        <taxon>Dikarya</taxon>
        <taxon>Ascomycota</taxon>
        <taxon>Pezizomycotina</taxon>
        <taxon>Eurotiomycetes</taxon>
        <taxon>Eurotiomycetidae</taxon>
        <taxon>Eurotiales</taxon>
        <taxon>Aspergillaceae</taxon>
        <taxon>Aspergillus</taxon>
        <taxon>Aspergillus subgen. Circumdati</taxon>
    </lineage>
</organism>
<feature type="region of interest" description="Disordered" evidence="2">
    <location>
        <begin position="1279"/>
        <end position="1401"/>
    </location>
</feature>
<accession>A0A318ZGX2</accession>
<feature type="compositionally biased region" description="Basic and acidic residues" evidence="2">
    <location>
        <begin position="22"/>
        <end position="46"/>
    </location>
</feature>
<feature type="compositionally biased region" description="Basic and acidic residues" evidence="2">
    <location>
        <begin position="154"/>
        <end position="165"/>
    </location>
</feature>
<proteinExistence type="predicted"/>
<feature type="compositionally biased region" description="Low complexity" evidence="2">
    <location>
        <begin position="61"/>
        <end position="78"/>
    </location>
</feature>
<protein>
    <submittedName>
        <fullName evidence="3">Uncharacterized protein</fullName>
    </submittedName>
</protein>
<keyword evidence="4" id="KW-1185">Reference proteome</keyword>
<sequence length="1578" mass="173306">MAPEDGNAWAIRKAKEAQAQARARELHQQQRNEDHSQGPHDNFKHCEPAAIDLNTELARNTTSTISSSSTAVTSSYSSEKPHIQCGSRNFNGEVTISMPKQKSARSSEETITPTSYSSTFEKKTQSETSKPVKRVRISDETITTTYSPYSWPSLEEKKSGDDRPTAKRSLTDGSVATTTKPHGILKPAKRSFTDPFNRRARKSEKAKAAGGDPGPEHSYWEPDEKPGFFQALRSKLSLKELARLGHKSAEDENIGPWMKVADYLDIVDPGWRKDIEVGIAIKKGIWRLEPEKKKPDPNPKYPNCGIWRAQYPKNHKPCTWTGPPSDDGDSDESGEEALLPATPYIEDKVNAGHYIANPNHGRTGNESKENAVPSISDRLTAASTVQHMAGNPVAQHKPVVANASASVPARQSGLLGTFEHKPSKAAENKPLVEGSRSMSTQSQQMQKHDPHTSTEYNSLATDGPKRVVSFPKPSNTAEAKQFQFPANKHEQEPIKTTENKTLVTENSKNVFILPQNTQQHGPHKPTVSFKSGHTVEAKHSRSQSHEPEQHKSPVANLSNEVPGRRRDRPVEMEDEDHLPAKDDFRNHQLCIFDGELLCPICPTVLNPGQIYSPSVYGVSGDSSSIRTLDLQESLTQPLSLAEQEGCRQMEMRYDLVSPFVALADHPPRPAPSVPAHPTRPAPSIPAPTRPAPSVPALPDGGQPPTASNGAAYSDGVSYHNARRSSRGGHAPTPPAPPYSNMATLEDQLASHMAELHSHVEKTTSRLSKSFEDNKTWHMDRIRQQVDEMSDIARLINAKTIAQEETLNQTQRMMKEIRTEMAAVRQDVQNMESRVTSLVREEVAKLCEGIQSLKTGGGPRSPAQEERPWTGLQGPYESITGDSTTGVRYEQRPSSIRQRSRLSGRSMLKLELSSVLNNREEKERENNTEEAPVNRIQNESTPVTPASFQSEIPSVSAEDPLALPHSATESECVSELRVAAEPALAVPNRDLSDDILSLARPSTSTSRTNITESSITIACGNSITSSNSGAGASTTDSGSLNSTDRVKRTKLSKPSAFAEGEVNPADYPDLDPAIAATMKCPSQMALFGHRGKRKKTKNPTATPTGAELPELPPDPLRAKAQRQPRDEPKPKTHGQLRRGLNTQRLLHRQDEPNKEHEGQSKDKDKSKSKPVKDPRTIDPDLRTPLEQHLVRAIIEADPMIPWEVTVRNEMQKHAESTLTGSAETSLKSRESKKTLRSVDSEATLRPDPFFDTRSEFEARAARHYDQKWVAKKYHNCLTKPVDPEKELKPKKSGTKLSRTLGLGDNDEPTRRTSKDSSIKSVTGLSIRTKMSKSDKSGGSSVKSHGSSHGDKASIGQGVSTPPVPSMPTTPTVPSMQELGSEMSSMTTAQAMGSDASTNMVEVQEASGSNIEPPMTAEATVSTFTSPTVPVTRSPAYPVRTSSLRTSTNMPSLTTSIPTTPTTPRTPRTPRTLGQVTHNADWGIDESQGDGTWRDFWDPDSNDFPAYRPGMFDHDPMAGSLVPRPPPRTCVTPVPDDLPEYLRAYHERRASLEEPPIVDYARGNRHRDASIYTAEADDVI</sequence>
<reference evidence="3 4" key="1">
    <citation type="submission" date="2016-12" db="EMBL/GenBank/DDBJ databases">
        <title>The genomes of Aspergillus section Nigri reveals drivers in fungal speciation.</title>
        <authorList>
            <consortium name="DOE Joint Genome Institute"/>
            <person name="Vesth T.C."/>
            <person name="Nybo J."/>
            <person name="Theobald S."/>
            <person name="Brandl J."/>
            <person name="Frisvad J.C."/>
            <person name="Nielsen K.F."/>
            <person name="Lyhne E.K."/>
            <person name="Kogle M.E."/>
            <person name="Kuo A."/>
            <person name="Riley R."/>
            <person name="Clum A."/>
            <person name="Nolan M."/>
            <person name="Lipzen A."/>
            <person name="Salamov A."/>
            <person name="Henrissat B."/>
            <person name="Wiebenga A."/>
            <person name="De Vries R.P."/>
            <person name="Grigoriev I.V."/>
            <person name="Mortensen U.H."/>
            <person name="Andersen M.R."/>
            <person name="Baker S.E."/>
        </authorList>
    </citation>
    <scope>NUCLEOTIDE SEQUENCE [LARGE SCALE GENOMIC DNA]</scope>
    <source>
        <strain evidence="3 4">JOP 1030-1</strain>
    </source>
</reference>
<feature type="compositionally biased region" description="Low complexity" evidence="2">
    <location>
        <begin position="1335"/>
        <end position="1345"/>
    </location>
</feature>
<feature type="region of interest" description="Disordered" evidence="2">
    <location>
        <begin position="849"/>
        <end position="950"/>
    </location>
</feature>
<feature type="compositionally biased region" description="Low complexity" evidence="2">
    <location>
        <begin position="1020"/>
        <end position="1038"/>
    </location>
</feature>
<dbReference type="GeneID" id="37079332"/>
<feature type="compositionally biased region" description="Low complexity" evidence="2">
    <location>
        <begin position="1449"/>
        <end position="1471"/>
    </location>
</feature>
<feature type="region of interest" description="Disordered" evidence="2">
    <location>
        <begin position="415"/>
        <end position="482"/>
    </location>
</feature>
<dbReference type="OrthoDB" id="4339014at2759"/>
<feature type="compositionally biased region" description="Basic and acidic residues" evidence="2">
    <location>
        <begin position="214"/>
        <end position="224"/>
    </location>
</feature>
<feature type="compositionally biased region" description="Polar residues" evidence="2">
    <location>
        <begin position="86"/>
        <end position="100"/>
    </location>
</feature>
<evidence type="ECO:0000256" key="2">
    <source>
        <dbReference type="SAM" id="MobiDB-lite"/>
    </source>
</evidence>
<feature type="region of interest" description="Disordered" evidence="2">
    <location>
        <begin position="514"/>
        <end position="578"/>
    </location>
</feature>
<feature type="region of interest" description="Disordered" evidence="2">
    <location>
        <begin position="667"/>
        <end position="741"/>
    </location>
</feature>
<keyword evidence="1" id="KW-0175">Coiled coil</keyword>
<name>A0A318ZGX2_9EURO</name>
<evidence type="ECO:0000313" key="3">
    <source>
        <dbReference type="EMBL" id="PYH45614.1"/>
    </source>
</evidence>
<feature type="compositionally biased region" description="Basic and acidic residues" evidence="2">
    <location>
        <begin position="533"/>
        <end position="551"/>
    </location>
</feature>
<feature type="region of interest" description="Disordered" evidence="2">
    <location>
        <begin position="1020"/>
        <end position="1065"/>
    </location>
</feature>
<feature type="compositionally biased region" description="Basic and acidic residues" evidence="2">
    <location>
        <begin position="1225"/>
        <end position="1238"/>
    </location>
</feature>
<feature type="region of interest" description="Disordered" evidence="2">
    <location>
        <begin position="1086"/>
        <end position="1182"/>
    </location>
</feature>